<keyword evidence="3 5" id="KW-1133">Transmembrane helix</keyword>
<dbReference type="RefSeq" id="WP_242936799.1">
    <property type="nucleotide sequence ID" value="NZ_CP094326.1"/>
</dbReference>
<feature type="domain" description="O-antigen ligase-related" evidence="6">
    <location>
        <begin position="173"/>
        <end position="309"/>
    </location>
</feature>
<gene>
    <name evidence="7" type="ORF">MQE36_15060</name>
</gene>
<keyword evidence="4 5" id="KW-0472">Membrane</keyword>
<protein>
    <recommendedName>
        <fullName evidence="6">O-antigen ligase-related domain-containing protein</fullName>
    </recommendedName>
</protein>
<evidence type="ECO:0000256" key="4">
    <source>
        <dbReference type="ARBA" id="ARBA00023136"/>
    </source>
</evidence>
<dbReference type="InterPro" id="IPR007016">
    <property type="entry name" value="O-antigen_ligase-rel_domated"/>
</dbReference>
<dbReference type="EMBL" id="CP094326">
    <property type="protein sequence ID" value="UNY98392.1"/>
    <property type="molecule type" value="Genomic_DNA"/>
</dbReference>
<feature type="transmembrane region" description="Helical" evidence="5">
    <location>
        <begin position="53"/>
        <end position="72"/>
    </location>
</feature>
<feature type="transmembrane region" description="Helical" evidence="5">
    <location>
        <begin position="147"/>
        <end position="166"/>
    </location>
</feature>
<evidence type="ECO:0000256" key="1">
    <source>
        <dbReference type="ARBA" id="ARBA00004141"/>
    </source>
</evidence>
<comment type="subcellular location">
    <subcellularLocation>
        <location evidence="1">Membrane</location>
        <topology evidence="1">Multi-pass membrane protein</topology>
    </subcellularLocation>
</comment>
<feature type="transmembrane region" description="Helical" evidence="5">
    <location>
        <begin position="31"/>
        <end position="46"/>
    </location>
</feature>
<reference evidence="7 8" key="1">
    <citation type="journal article" date="2018" name="Int. J. Syst. Evol. Microbiol.">
        <title>Zhouia spongiae sp. nov., isolated from a marine sponge.</title>
        <authorList>
            <person name="Zhuang L."/>
            <person name="Lin B."/>
            <person name="Qin F."/>
            <person name="Luo L."/>
        </authorList>
    </citation>
    <scope>NUCLEOTIDE SEQUENCE [LARGE SCALE GENOMIC DNA]</scope>
    <source>
        <strain evidence="7 8">HN-Y44</strain>
    </source>
</reference>
<dbReference type="PANTHER" id="PTHR37422:SF17">
    <property type="entry name" value="O-ANTIGEN LIGASE"/>
    <property type="match status" value="1"/>
</dbReference>
<feature type="transmembrane region" description="Helical" evidence="5">
    <location>
        <begin position="7"/>
        <end position="25"/>
    </location>
</feature>
<feature type="transmembrane region" description="Helical" evidence="5">
    <location>
        <begin position="330"/>
        <end position="348"/>
    </location>
</feature>
<evidence type="ECO:0000256" key="3">
    <source>
        <dbReference type="ARBA" id="ARBA00022989"/>
    </source>
</evidence>
<evidence type="ECO:0000259" key="6">
    <source>
        <dbReference type="Pfam" id="PF04932"/>
    </source>
</evidence>
<feature type="transmembrane region" description="Helical" evidence="5">
    <location>
        <begin position="105"/>
        <end position="127"/>
    </location>
</feature>
<keyword evidence="2 5" id="KW-0812">Transmembrane</keyword>
<evidence type="ECO:0000256" key="5">
    <source>
        <dbReference type="SAM" id="Phobius"/>
    </source>
</evidence>
<feature type="transmembrane region" description="Helical" evidence="5">
    <location>
        <begin position="294"/>
        <end position="318"/>
    </location>
</feature>
<keyword evidence="8" id="KW-1185">Reference proteome</keyword>
<name>A0ABY3YKQ1_9FLAO</name>
<dbReference type="InterPro" id="IPR051533">
    <property type="entry name" value="WaaL-like"/>
</dbReference>
<evidence type="ECO:0000313" key="8">
    <source>
        <dbReference type="Proteomes" id="UP000829476"/>
    </source>
</evidence>
<evidence type="ECO:0000313" key="7">
    <source>
        <dbReference type="EMBL" id="UNY98392.1"/>
    </source>
</evidence>
<evidence type="ECO:0000256" key="2">
    <source>
        <dbReference type="ARBA" id="ARBA00022692"/>
    </source>
</evidence>
<proteinExistence type="predicted"/>
<sequence>MNILRHIILVLILWTFPSFALAYISPGFGSALSYFTFLLLMGYYVLEPDKSRPFMIFIVLGLAYFLIGGLQYDKINDKDFFISMIKYMVIIVSGGQLIKKTSLKSIYIILLLGALCVSVHAIFFPMYNANFSPSYGRYSGFYLNPNYAGAICLVCFAMSFGINNKILRLTGQIIATFGGIFTFSRYFIVIWVLLNIISVFINRKNIIAPVIGALALFLIIAFSSMLQLNSTRFDALMSILDDRPIKTEVIGDDSRTHTWLTYKDIILDKPLTGNGFKTLYGNNFGLSAGVHNTYLLVIGEAGIIPFIILIYLYLWLLIRSFKHFKSHPHNFMLGIVLLTALMVTHNYFDKFSILLISIYLYNELTKIEEEQNENYY</sequence>
<feature type="transmembrane region" description="Helical" evidence="5">
    <location>
        <begin position="206"/>
        <end position="228"/>
    </location>
</feature>
<feature type="transmembrane region" description="Helical" evidence="5">
    <location>
        <begin position="173"/>
        <end position="194"/>
    </location>
</feature>
<accession>A0ABY3YKQ1</accession>
<organism evidence="7 8">
    <name type="scientific">Zhouia spongiae</name>
    <dbReference type="NCBI Taxonomy" id="2202721"/>
    <lineage>
        <taxon>Bacteria</taxon>
        <taxon>Pseudomonadati</taxon>
        <taxon>Bacteroidota</taxon>
        <taxon>Flavobacteriia</taxon>
        <taxon>Flavobacteriales</taxon>
        <taxon>Flavobacteriaceae</taxon>
        <taxon>Zhouia</taxon>
    </lineage>
</organism>
<dbReference type="Proteomes" id="UP000829476">
    <property type="component" value="Chromosome"/>
</dbReference>
<dbReference type="Pfam" id="PF04932">
    <property type="entry name" value="Wzy_C"/>
    <property type="match status" value="1"/>
</dbReference>
<dbReference type="PANTHER" id="PTHR37422">
    <property type="entry name" value="TEICHURONIC ACID BIOSYNTHESIS PROTEIN TUAE"/>
    <property type="match status" value="1"/>
</dbReference>